<sequence>MALNLVRNSKVYFTTNVDSISGLVAATSFTTSNTQELQVLDGFTFSQNTNADTITVSEAGAAPIRGQRAFNSSLAPVDFSMSTYIRPYSATSGTGPVTAEESVLWNAMVSGTAINAGVALGGTGLTATYTFASGVGTVVITGTGMNVTGLNPDDYVTIGGLTGGTAAGTIALSAGGKLGTVGTTSITIYLANPSTAAITVTVGTAKLYKCAWAPVNGGFSVVTTAGSNLNQLQKFGMIFVVDNATYVVDNCAMNQVVIDFGLDAISTTQWSGQGTSLREVSGGLSLVSGTNYTAKNVDAKFITNKLSTVSLSLVNALGSAAVAGTSYAVALTGGSITINNNIGYLTPANLGVVNVPINYYTGTRSITGSMTAYLKTGSGAGSTGQLLADMLAASTSAVEPMVKLGISIGGGTNTVKVVMDIPSAVISIPTVDVQAVVSTTINFTAEGYIPSATANANTFALDQTSDLSVRYYA</sequence>
<name>A0A6J7XKB7_9CAUD</name>
<accession>A0A6J7XKB7</accession>
<reference evidence="5" key="1">
    <citation type="submission" date="2020-05" db="EMBL/GenBank/DDBJ databases">
        <authorList>
            <person name="Chiriac C."/>
            <person name="Salcher M."/>
            <person name="Ghai R."/>
            <person name="Kavagutti S V."/>
        </authorList>
    </citation>
    <scope>NUCLEOTIDE SEQUENCE</scope>
</reference>
<dbReference type="EMBL" id="LR797194">
    <property type="protein sequence ID" value="CAB4193519.1"/>
    <property type="molecule type" value="Genomic_DNA"/>
</dbReference>
<proteinExistence type="predicted"/>
<dbReference type="EMBL" id="LR797079">
    <property type="protein sequence ID" value="CAB4185332.1"/>
    <property type="molecule type" value="Genomic_DNA"/>
</dbReference>
<gene>
    <name evidence="2" type="ORF">UFOVP1123_53</name>
    <name evidence="3" type="ORF">UFOVP1239_97</name>
    <name evidence="4" type="ORF">UFOVP1484_57</name>
    <name evidence="5" type="ORF">UFOVP1577_63</name>
    <name evidence="1" type="ORF">UFOVP961_125</name>
</gene>
<dbReference type="EMBL" id="LR797435">
    <property type="protein sequence ID" value="CAB4216002.1"/>
    <property type="molecule type" value="Genomic_DNA"/>
</dbReference>
<protein>
    <submittedName>
        <fullName evidence="5">Uncharacterized protein</fullName>
    </submittedName>
</protein>
<organism evidence="5">
    <name type="scientific">uncultured Caudovirales phage</name>
    <dbReference type="NCBI Taxonomy" id="2100421"/>
    <lineage>
        <taxon>Viruses</taxon>
        <taxon>Duplodnaviria</taxon>
        <taxon>Heunggongvirae</taxon>
        <taxon>Uroviricota</taxon>
        <taxon>Caudoviricetes</taxon>
        <taxon>Peduoviridae</taxon>
        <taxon>Maltschvirus</taxon>
        <taxon>Maltschvirus maltsch</taxon>
    </lineage>
</organism>
<evidence type="ECO:0000313" key="4">
    <source>
        <dbReference type="EMBL" id="CAB4216002.1"/>
    </source>
</evidence>
<evidence type="ECO:0000313" key="5">
    <source>
        <dbReference type="EMBL" id="CAB5230698.1"/>
    </source>
</evidence>
<dbReference type="EMBL" id="LR798422">
    <property type="protein sequence ID" value="CAB5230698.1"/>
    <property type="molecule type" value="Genomic_DNA"/>
</dbReference>
<evidence type="ECO:0000313" key="2">
    <source>
        <dbReference type="EMBL" id="CAB4185332.1"/>
    </source>
</evidence>
<evidence type="ECO:0000313" key="1">
    <source>
        <dbReference type="EMBL" id="CAB4175144.1"/>
    </source>
</evidence>
<evidence type="ECO:0000313" key="3">
    <source>
        <dbReference type="EMBL" id="CAB4193519.1"/>
    </source>
</evidence>
<dbReference type="EMBL" id="LR796912">
    <property type="protein sequence ID" value="CAB4175144.1"/>
    <property type="molecule type" value="Genomic_DNA"/>
</dbReference>